<gene>
    <name evidence="1" type="ORF">DICVIV_04030</name>
</gene>
<evidence type="ECO:0000313" key="1">
    <source>
        <dbReference type="EMBL" id="KJH49846.1"/>
    </source>
</evidence>
<organism evidence="1 2">
    <name type="scientific">Dictyocaulus viviparus</name>
    <name type="common">Bovine lungworm</name>
    <dbReference type="NCBI Taxonomy" id="29172"/>
    <lineage>
        <taxon>Eukaryota</taxon>
        <taxon>Metazoa</taxon>
        <taxon>Ecdysozoa</taxon>
        <taxon>Nematoda</taxon>
        <taxon>Chromadorea</taxon>
        <taxon>Rhabditida</taxon>
        <taxon>Rhabditina</taxon>
        <taxon>Rhabditomorpha</taxon>
        <taxon>Strongyloidea</taxon>
        <taxon>Metastrongylidae</taxon>
        <taxon>Dictyocaulus</taxon>
    </lineage>
</organism>
<dbReference type="Proteomes" id="UP000053766">
    <property type="component" value="Unassembled WGS sequence"/>
</dbReference>
<protein>
    <submittedName>
        <fullName evidence="1">Uncharacterized protein</fullName>
    </submittedName>
</protein>
<accession>A0A0D8Y5L0</accession>
<evidence type="ECO:0000313" key="2">
    <source>
        <dbReference type="Proteomes" id="UP000053766"/>
    </source>
</evidence>
<reference evidence="1 2" key="1">
    <citation type="submission" date="2013-11" db="EMBL/GenBank/DDBJ databases">
        <title>Draft genome of the bovine lungworm Dictyocaulus viviparus.</title>
        <authorList>
            <person name="Mitreva M."/>
        </authorList>
    </citation>
    <scope>NUCLEOTIDE SEQUENCE [LARGE SCALE GENOMIC DNA]</scope>
    <source>
        <strain evidence="1 2">HannoverDv2000</strain>
    </source>
</reference>
<dbReference type="EMBL" id="KN716222">
    <property type="protein sequence ID" value="KJH49846.1"/>
    <property type="molecule type" value="Genomic_DNA"/>
</dbReference>
<reference evidence="2" key="2">
    <citation type="journal article" date="2016" name="Sci. Rep.">
        <title>Dictyocaulus viviparus genome, variome and transcriptome elucidate lungworm biology and support future intervention.</title>
        <authorList>
            <person name="McNulty S.N."/>
            <person name="Strube C."/>
            <person name="Rosa B.A."/>
            <person name="Martin J.C."/>
            <person name="Tyagi R."/>
            <person name="Choi Y.J."/>
            <person name="Wang Q."/>
            <person name="Hallsworth Pepin K."/>
            <person name="Zhang X."/>
            <person name="Ozersky P."/>
            <person name="Wilson R.K."/>
            <person name="Sternberg P.W."/>
            <person name="Gasser R.B."/>
            <person name="Mitreva M."/>
        </authorList>
    </citation>
    <scope>NUCLEOTIDE SEQUENCE [LARGE SCALE GENOMIC DNA]</scope>
    <source>
        <strain evidence="2">HannoverDv2000</strain>
    </source>
</reference>
<name>A0A0D8Y5L0_DICVI</name>
<dbReference type="STRING" id="29172.A0A0D8Y5L0"/>
<dbReference type="AlphaFoldDB" id="A0A0D8Y5L0"/>
<sequence>MVSVVHLLSEHVDVDVVKYSWIIISQKRSQHTDTHTYELEFTMLAYRQYKLQRESVDWQLDALLEELSALETQLNSSSGGDQLLLGIPSLPSSSSTLVDRKSCVVAQPQINHRVVDNKEDVRVTVCVNIIFSGTIK</sequence>
<proteinExistence type="predicted"/>
<keyword evidence="2" id="KW-1185">Reference proteome</keyword>